<keyword evidence="2" id="KW-0548">Nucleotidyltransferase</keyword>
<sequence>MLQMGFAKKWVSLIMKCVSTVSYAVDVNGNRGRMFHPTRGLRQGDPFSPYLFLICSEGLSALIRQSIGEGFLKGVKASRMGPAISHLLFADDCLLFGEATKERALFLKNILKQYERCSGQCVNFNKSTIFFSSNIAEGARKEISDVLRVRCSTNIEKYLGLPNIVGRKKKESFQKCLSQGGKEVFIKSVLQAIPTYAMTCFLLPKTLCGDIESIFAKYWWQHGKKKRGIHWCQWKLMCRPKEDGGMGFRNMSQFNISLLAKQGWRIMNNADSLVTKVLKEKYFPNDQFLNSRLGNSCSYTWKSTWAAKDVLRKGENISINNDAWILEALNFRLSSEIDSLRDCYVHSLIDNNTRKWKEEMIKFTFAEEDAARILHIPLADDPHDDFLAWEGEASGEFSVRSAYKLLQNTEEYLRAYALQTSYRKFYKKLWLLDLPTKIKITIWRVTWNFLPTKVNLQHKKLVTDASCPRCGDRAKTLDHLFRECPVTVDMWSALQLQNVLLAENRGFEQWLIWVCEHFNLQICRLFCCALWATWGDRNSKIHDNKVSTGNEIGNFINSYIAELDGLEKMKTSKVEEMKCWSYPPRNFVKVNFDGAFDGKNNVSASGVVIRDNLGITLLSRSKVHKGVLSAFAAEALACRIAVKTAMETTWSDIIIEGDSLTTIRKCNSRHQDKSMIGAYIRDIQRMATRSKHFVFKHTPRTANILAHRIVTETLRSKEEIYLEGGVPSYAEIQRWRESVREPD</sequence>
<keyword evidence="2" id="KW-0695">RNA-directed DNA polymerase</keyword>
<dbReference type="PANTHER" id="PTHR33116:SF86">
    <property type="entry name" value="REVERSE TRANSCRIPTASE DOMAIN-CONTAINING PROTEIN"/>
    <property type="match status" value="1"/>
</dbReference>
<proteinExistence type="predicted"/>
<dbReference type="InterPro" id="IPR012337">
    <property type="entry name" value="RNaseH-like_sf"/>
</dbReference>
<dbReference type="GO" id="GO:0004523">
    <property type="term" value="F:RNA-DNA hybrid ribonuclease activity"/>
    <property type="evidence" value="ECO:0007669"/>
    <property type="project" value="InterPro"/>
</dbReference>
<dbReference type="Pfam" id="PF13456">
    <property type="entry name" value="RVT_3"/>
    <property type="match status" value="1"/>
</dbReference>
<accession>A0A5B6VTS7</accession>
<dbReference type="GO" id="GO:0003964">
    <property type="term" value="F:RNA-directed DNA polymerase activity"/>
    <property type="evidence" value="ECO:0007669"/>
    <property type="project" value="UniProtKB-KW"/>
</dbReference>
<keyword evidence="3" id="KW-1185">Reference proteome</keyword>
<dbReference type="Pfam" id="PF00078">
    <property type="entry name" value="RVT_1"/>
    <property type="match status" value="1"/>
</dbReference>
<dbReference type="CDD" id="cd06222">
    <property type="entry name" value="RNase_H_like"/>
    <property type="match status" value="1"/>
</dbReference>
<dbReference type="SUPFAM" id="SSF56672">
    <property type="entry name" value="DNA/RNA polymerases"/>
    <property type="match status" value="1"/>
</dbReference>
<evidence type="ECO:0000313" key="2">
    <source>
        <dbReference type="EMBL" id="KAA3472610.1"/>
    </source>
</evidence>
<dbReference type="Pfam" id="PF13966">
    <property type="entry name" value="zf-RVT"/>
    <property type="match status" value="1"/>
</dbReference>
<dbReference type="InterPro" id="IPR026960">
    <property type="entry name" value="RVT-Znf"/>
</dbReference>
<dbReference type="AlphaFoldDB" id="A0A5B6VTS7"/>
<dbReference type="OrthoDB" id="1348681at2759"/>
<dbReference type="InterPro" id="IPR002156">
    <property type="entry name" value="RNaseH_domain"/>
</dbReference>
<reference evidence="3" key="1">
    <citation type="journal article" date="2019" name="Plant Biotechnol. J.">
        <title>Genome sequencing of the Australian wild diploid species Gossypium australe highlights disease resistance and delayed gland morphogenesis.</title>
        <authorList>
            <person name="Cai Y."/>
            <person name="Cai X."/>
            <person name="Wang Q."/>
            <person name="Wang P."/>
            <person name="Zhang Y."/>
            <person name="Cai C."/>
            <person name="Xu Y."/>
            <person name="Wang K."/>
            <person name="Zhou Z."/>
            <person name="Wang C."/>
            <person name="Geng S."/>
            <person name="Li B."/>
            <person name="Dong Q."/>
            <person name="Hou Y."/>
            <person name="Wang H."/>
            <person name="Ai P."/>
            <person name="Liu Z."/>
            <person name="Yi F."/>
            <person name="Sun M."/>
            <person name="An G."/>
            <person name="Cheng J."/>
            <person name="Zhang Y."/>
            <person name="Shi Q."/>
            <person name="Xie Y."/>
            <person name="Shi X."/>
            <person name="Chang Y."/>
            <person name="Huang F."/>
            <person name="Chen Y."/>
            <person name="Hong S."/>
            <person name="Mi L."/>
            <person name="Sun Q."/>
            <person name="Zhang L."/>
            <person name="Zhou B."/>
            <person name="Peng R."/>
            <person name="Zhang X."/>
            <person name="Liu F."/>
        </authorList>
    </citation>
    <scope>NUCLEOTIDE SEQUENCE [LARGE SCALE GENOMIC DNA]</scope>
    <source>
        <strain evidence="3">cv. PA1801</strain>
    </source>
</reference>
<dbReference type="InterPro" id="IPR043502">
    <property type="entry name" value="DNA/RNA_pol_sf"/>
</dbReference>
<feature type="domain" description="Reverse transcriptase" evidence="1">
    <location>
        <begin position="1"/>
        <end position="163"/>
    </location>
</feature>
<gene>
    <name evidence="2" type="ORF">EPI10_023079</name>
</gene>
<evidence type="ECO:0000313" key="3">
    <source>
        <dbReference type="Proteomes" id="UP000325315"/>
    </source>
</evidence>
<dbReference type="InterPro" id="IPR036397">
    <property type="entry name" value="RNaseH_sf"/>
</dbReference>
<dbReference type="EMBL" id="SMMG02000005">
    <property type="protein sequence ID" value="KAA3472610.1"/>
    <property type="molecule type" value="Genomic_DNA"/>
</dbReference>
<dbReference type="Proteomes" id="UP000325315">
    <property type="component" value="Unassembled WGS sequence"/>
</dbReference>
<name>A0A5B6VTS7_9ROSI</name>
<comment type="caution">
    <text evidence="2">The sequence shown here is derived from an EMBL/GenBank/DDBJ whole genome shotgun (WGS) entry which is preliminary data.</text>
</comment>
<dbReference type="PANTHER" id="PTHR33116">
    <property type="entry name" value="REVERSE TRANSCRIPTASE ZINC-BINDING DOMAIN-CONTAINING PROTEIN-RELATED-RELATED"/>
    <property type="match status" value="1"/>
</dbReference>
<dbReference type="GO" id="GO:0003676">
    <property type="term" value="F:nucleic acid binding"/>
    <property type="evidence" value="ECO:0007669"/>
    <property type="project" value="InterPro"/>
</dbReference>
<dbReference type="SUPFAM" id="SSF53098">
    <property type="entry name" value="Ribonuclease H-like"/>
    <property type="match status" value="1"/>
</dbReference>
<evidence type="ECO:0000259" key="1">
    <source>
        <dbReference type="PROSITE" id="PS50878"/>
    </source>
</evidence>
<protein>
    <submittedName>
        <fullName evidence="2">Reverse transcriptase</fullName>
    </submittedName>
</protein>
<dbReference type="PROSITE" id="PS50878">
    <property type="entry name" value="RT_POL"/>
    <property type="match status" value="1"/>
</dbReference>
<dbReference type="Gene3D" id="3.30.420.10">
    <property type="entry name" value="Ribonuclease H-like superfamily/Ribonuclease H"/>
    <property type="match status" value="1"/>
</dbReference>
<organism evidence="2 3">
    <name type="scientific">Gossypium australe</name>
    <dbReference type="NCBI Taxonomy" id="47621"/>
    <lineage>
        <taxon>Eukaryota</taxon>
        <taxon>Viridiplantae</taxon>
        <taxon>Streptophyta</taxon>
        <taxon>Embryophyta</taxon>
        <taxon>Tracheophyta</taxon>
        <taxon>Spermatophyta</taxon>
        <taxon>Magnoliopsida</taxon>
        <taxon>eudicotyledons</taxon>
        <taxon>Gunneridae</taxon>
        <taxon>Pentapetalae</taxon>
        <taxon>rosids</taxon>
        <taxon>malvids</taxon>
        <taxon>Malvales</taxon>
        <taxon>Malvaceae</taxon>
        <taxon>Malvoideae</taxon>
        <taxon>Gossypium</taxon>
    </lineage>
</organism>
<dbReference type="InterPro" id="IPR000477">
    <property type="entry name" value="RT_dom"/>
</dbReference>
<dbReference type="InterPro" id="IPR044730">
    <property type="entry name" value="RNase_H-like_dom_plant"/>
</dbReference>
<keyword evidence="2" id="KW-0808">Transferase</keyword>